<dbReference type="AlphaFoldDB" id="A0AAD4GTA2"/>
<reference evidence="2" key="2">
    <citation type="submission" date="2020-02" db="EMBL/GenBank/DDBJ databases">
        <authorList>
            <person name="Gilchrist C.L.M."/>
            <person name="Chooi Y.-H."/>
        </authorList>
    </citation>
    <scope>NUCLEOTIDE SEQUENCE</scope>
    <source>
        <strain evidence="2">MST-FP2251</strain>
    </source>
</reference>
<dbReference type="Pfam" id="PF03992">
    <property type="entry name" value="ABM"/>
    <property type="match status" value="1"/>
</dbReference>
<dbReference type="PROSITE" id="PS51725">
    <property type="entry name" value="ABM"/>
    <property type="match status" value="1"/>
</dbReference>
<comment type="caution">
    <text evidence="2">The sequence shown here is derived from an EMBL/GenBank/DDBJ whole genome shotgun (WGS) entry which is preliminary data.</text>
</comment>
<evidence type="ECO:0000259" key="1">
    <source>
        <dbReference type="PROSITE" id="PS51725"/>
    </source>
</evidence>
<name>A0AAD4GTA2_ASPNN</name>
<keyword evidence="3" id="KW-1185">Reference proteome</keyword>
<protein>
    <recommendedName>
        <fullName evidence="1">ABM domain-containing protein</fullName>
    </recommendedName>
</protein>
<dbReference type="InterPro" id="IPR007138">
    <property type="entry name" value="ABM_dom"/>
</dbReference>
<dbReference type="InterPro" id="IPR011008">
    <property type="entry name" value="Dimeric_a/b-barrel"/>
</dbReference>
<evidence type="ECO:0000313" key="2">
    <source>
        <dbReference type="EMBL" id="KAF9888416.1"/>
    </source>
</evidence>
<gene>
    <name evidence="2" type="ORF">FE257_008694</name>
</gene>
<evidence type="ECO:0000313" key="3">
    <source>
        <dbReference type="Proteomes" id="UP001194746"/>
    </source>
</evidence>
<organism evidence="2 3">
    <name type="scientific">Aspergillus nanangensis</name>
    <dbReference type="NCBI Taxonomy" id="2582783"/>
    <lineage>
        <taxon>Eukaryota</taxon>
        <taxon>Fungi</taxon>
        <taxon>Dikarya</taxon>
        <taxon>Ascomycota</taxon>
        <taxon>Pezizomycotina</taxon>
        <taxon>Eurotiomycetes</taxon>
        <taxon>Eurotiomycetidae</taxon>
        <taxon>Eurotiales</taxon>
        <taxon>Aspergillaceae</taxon>
        <taxon>Aspergillus</taxon>
        <taxon>Aspergillus subgen. Circumdati</taxon>
    </lineage>
</organism>
<dbReference type="PANTHER" id="PTHR40624">
    <property type="entry name" value="BIOSYNTHESIS MONOOXYGENASE, PUTATIVE (AFU_ORTHOLOGUE AFUA_1G12025)-RELATED"/>
    <property type="match status" value="1"/>
</dbReference>
<proteinExistence type="predicted"/>
<feature type="domain" description="ABM" evidence="1">
    <location>
        <begin position="6"/>
        <end position="94"/>
    </location>
</feature>
<accession>A0AAD4GTA2</accession>
<dbReference type="PANTHER" id="PTHR40624:SF1">
    <property type="entry name" value="BIOSYNTHESIS MONOOXYGENASE, PUTATIVE (AFU_ORTHOLOGUE AFUA_1G12025)-RELATED"/>
    <property type="match status" value="1"/>
</dbReference>
<reference evidence="2" key="1">
    <citation type="journal article" date="2019" name="Beilstein J. Org. Chem.">
        <title>Nanangenines: drimane sesquiterpenoids as the dominant metabolite cohort of a novel Australian fungus, Aspergillus nanangensis.</title>
        <authorList>
            <person name="Lacey H.J."/>
            <person name="Gilchrist C.L.M."/>
            <person name="Crombie A."/>
            <person name="Kalaitzis J.A."/>
            <person name="Vuong D."/>
            <person name="Rutledge P.J."/>
            <person name="Turner P."/>
            <person name="Pitt J.I."/>
            <person name="Lacey E."/>
            <person name="Chooi Y.H."/>
            <person name="Piggott A.M."/>
        </authorList>
    </citation>
    <scope>NUCLEOTIDE SEQUENCE</scope>
    <source>
        <strain evidence="2">MST-FP2251</strain>
    </source>
</reference>
<dbReference type="SUPFAM" id="SSF54909">
    <property type="entry name" value="Dimeric alpha+beta barrel"/>
    <property type="match status" value="1"/>
</dbReference>
<dbReference type="Proteomes" id="UP001194746">
    <property type="component" value="Unassembled WGS sequence"/>
</dbReference>
<dbReference type="Gene3D" id="3.30.70.100">
    <property type="match status" value="1"/>
</dbReference>
<sequence length="108" mass="12152">MSSDEVNVVAIMYPKPGKHDELAAHLSELTRQVQIHEPDTLIYYAFSIKDGDEIMVVERYRDGEALQTHLLNPYFREFGSKASGLMEKPYEVKVGSGFLSSSVSVTRV</sequence>
<dbReference type="EMBL" id="VCAU01000047">
    <property type="protein sequence ID" value="KAF9888416.1"/>
    <property type="molecule type" value="Genomic_DNA"/>
</dbReference>